<evidence type="ECO:0000313" key="2">
    <source>
        <dbReference type="EMBL" id="SDL62817.1"/>
    </source>
</evidence>
<evidence type="ECO:0000313" key="3">
    <source>
        <dbReference type="Proteomes" id="UP000199350"/>
    </source>
</evidence>
<accession>A0A1G9LM32</accession>
<proteinExistence type="predicted"/>
<evidence type="ECO:0000256" key="1">
    <source>
        <dbReference type="SAM" id="MobiDB-lite"/>
    </source>
</evidence>
<dbReference type="OrthoDB" id="4394970at2"/>
<dbReference type="Proteomes" id="UP000199350">
    <property type="component" value="Chromosome I"/>
</dbReference>
<sequence length="271" mass="30703">MGFFARLFGNKQTSEKPAKHSVRGNARLAPWPQKPLEKTLELPDESGFTLYVYDDSAFSSAKYGDDIQVEFFAGEAYLKSKKSGSEIDTRESDAVCLLHRGHPVGVIFFGKEHAKFAYTNGIRLLANATVGEKLPEHGNIRGLTIHLPDSWTKTRRLIENYELNKRIPGTAQTILFNEWDEDDHEQLRDRAKWVFEEANLEYLPVPKGSSAKPHIIATSTDGRKIFRLTARNSAYREVASAMESSSNYVILAKRHEGYEGLVGYRIQLAHW</sequence>
<dbReference type="AlphaFoldDB" id="A0A1G9LM32"/>
<gene>
    <name evidence="2" type="ORF">SAMN04488535_0213</name>
</gene>
<dbReference type="RefSeq" id="WP_157672422.1">
    <property type="nucleotide sequence ID" value="NZ_LT629700.1"/>
</dbReference>
<dbReference type="EMBL" id="LT629700">
    <property type="protein sequence ID" value="SDL62817.1"/>
    <property type="molecule type" value="Genomic_DNA"/>
</dbReference>
<protein>
    <submittedName>
        <fullName evidence="2">Uncharacterized protein</fullName>
    </submittedName>
</protein>
<keyword evidence="3" id="KW-1185">Reference proteome</keyword>
<organism evidence="2 3">
    <name type="scientific">Corynebacterium mycetoides</name>
    <dbReference type="NCBI Taxonomy" id="38302"/>
    <lineage>
        <taxon>Bacteria</taxon>
        <taxon>Bacillati</taxon>
        <taxon>Actinomycetota</taxon>
        <taxon>Actinomycetes</taxon>
        <taxon>Mycobacteriales</taxon>
        <taxon>Corynebacteriaceae</taxon>
        <taxon>Corynebacterium</taxon>
    </lineage>
</organism>
<name>A0A1G9LM32_9CORY</name>
<reference evidence="3" key="1">
    <citation type="submission" date="2016-10" db="EMBL/GenBank/DDBJ databases">
        <authorList>
            <person name="Varghese N."/>
            <person name="Submissions S."/>
        </authorList>
    </citation>
    <scope>NUCLEOTIDE SEQUENCE [LARGE SCALE GENOMIC DNA]</scope>
    <source>
        <strain evidence="3">DSM 20632</strain>
    </source>
</reference>
<feature type="region of interest" description="Disordered" evidence="1">
    <location>
        <begin position="1"/>
        <end position="23"/>
    </location>
</feature>